<protein>
    <recommendedName>
        <fullName evidence="4">WXG100 family type VII secretion target</fullName>
    </recommendedName>
</protein>
<reference evidence="3" key="1">
    <citation type="submission" date="2016-10" db="EMBL/GenBank/DDBJ databases">
        <authorList>
            <person name="Varghese N."/>
            <person name="Submissions S."/>
        </authorList>
    </citation>
    <scope>NUCLEOTIDE SEQUENCE [LARGE SCALE GENOMIC DNA]</scope>
    <source>
        <strain evidence="3">DSM 44675</strain>
    </source>
</reference>
<evidence type="ECO:0000313" key="2">
    <source>
        <dbReference type="EMBL" id="SEL36025.1"/>
    </source>
</evidence>
<evidence type="ECO:0000256" key="1">
    <source>
        <dbReference type="SAM" id="MobiDB-lite"/>
    </source>
</evidence>
<feature type="region of interest" description="Disordered" evidence="1">
    <location>
        <begin position="113"/>
        <end position="132"/>
    </location>
</feature>
<dbReference type="Proteomes" id="UP000198677">
    <property type="component" value="Unassembled WGS sequence"/>
</dbReference>
<dbReference type="RefSeq" id="WP_072751859.1">
    <property type="nucleotide sequence ID" value="NZ_FOAW01000008.1"/>
</dbReference>
<organism evidence="2 3">
    <name type="scientific">Rhodococcus maanshanensis</name>
    <dbReference type="NCBI Taxonomy" id="183556"/>
    <lineage>
        <taxon>Bacteria</taxon>
        <taxon>Bacillati</taxon>
        <taxon>Actinomycetota</taxon>
        <taxon>Actinomycetes</taxon>
        <taxon>Mycobacteriales</taxon>
        <taxon>Nocardiaceae</taxon>
        <taxon>Rhodococcus</taxon>
    </lineage>
</organism>
<gene>
    <name evidence="2" type="ORF">SAMN05444583_10877</name>
</gene>
<sequence length="389" mass="38708">MPIDTRVDGNPESIRAAAAWLRTSLGPMVVSAADQLYRARNTADAGWDGTAGDGFSARATVSAGKADELATAVADQALAFDEAAAQLERAQQDMRAVRDAAGDAGLAVMGEQIQEPGPAPAPPGPPPSGADATVEALSAHAAAVGAVERHEALMRAYDSAQHGVDAARELWAFAVRTVKNVWADLSSKWFFVVGDLVNGAAGVLAARHVSALLKNSQFFAGEASKYLELARTAPAGTPAAQIYRDFDTSRLMSQTADDAAAAAARSEASASKLGLKAGGVLAAAGVAYDIYNGKPAGQAVVSGAAGFGASLLAGAGAGAVVGSVVPGVGTAVGAGVGVVAGLFTSGAVDSLYQNGVDDLDDAMESGVDAVADAGAAVGGLAKGAWNAVF</sequence>
<dbReference type="AlphaFoldDB" id="A0A1H7PL91"/>
<evidence type="ECO:0000313" key="3">
    <source>
        <dbReference type="Proteomes" id="UP000198677"/>
    </source>
</evidence>
<dbReference type="EMBL" id="FOAW01000008">
    <property type="protein sequence ID" value="SEL36025.1"/>
    <property type="molecule type" value="Genomic_DNA"/>
</dbReference>
<accession>A0A1H7PL91</accession>
<proteinExistence type="predicted"/>
<evidence type="ECO:0008006" key="4">
    <source>
        <dbReference type="Google" id="ProtNLM"/>
    </source>
</evidence>
<keyword evidence="3" id="KW-1185">Reference proteome</keyword>
<name>A0A1H7PL91_9NOCA</name>
<feature type="compositionally biased region" description="Pro residues" evidence="1">
    <location>
        <begin position="117"/>
        <end position="128"/>
    </location>
</feature>